<keyword evidence="4" id="KW-0206">Cytoskeleton</keyword>
<dbReference type="Proteomes" id="UP000828390">
    <property type="component" value="Unassembled WGS sequence"/>
</dbReference>
<keyword evidence="2" id="KW-0963">Cytoplasm</keyword>
<evidence type="ECO:0000256" key="3">
    <source>
        <dbReference type="ARBA" id="ARBA00022837"/>
    </source>
</evidence>
<dbReference type="GO" id="GO:0099536">
    <property type="term" value="P:synaptic signaling"/>
    <property type="evidence" value="ECO:0007669"/>
    <property type="project" value="TreeGrafter"/>
</dbReference>
<reference evidence="5" key="2">
    <citation type="submission" date="2020-11" db="EMBL/GenBank/DDBJ databases">
        <authorList>
            <person name="McCartney M.A."/>
            <person name="Auch B."/>
            <person name="Kono T."/>
            <person name="Mallez S."/>
            <person name="Becker A."/>
            <person name="Gohl D.M."/>
            <person name="Silverstein K.A.T."/>
            <person name="Koren S."/>
            <person name="Bechman K.B."/>
            <person name="Herman A."/>
            <person name="Abrahante J.E."/>
            <person name="Garbe J."/>
        </authorList>
    </citation>
    <scope>NUCLEOTIDE SEQUENCE</scope>
    <source>
        <strain evidence="5">Duluth1</strain>
        <tissue evidence="5">Whole animal</tissue>
    </source>
</reference>
<dbReference type="InterPro" id="IPR050774">
    <property type="entry name" value="KCMF1/Dystrophin"/>
</dbReference>
<dbReference type="AlphaFoldDB" id="A0A9D4I1S6"/>
<comment type="caution">
    <text evidence="5">The sequence shown here is derived from an EMBL/GenBank/DDBJ whole genome shotgun (WGS) entry which is preliminary data.</text>
</comment>
<keyword evidence="3" id="KW-0106">Calcium</keyword>
<protein>
    <submittedName>
        <fullName evidence="5">Uncharacterized protein</fullName>
    </submittedName>
</protein>
<reference evidence="5" key="1">
    <citation type="journal article" date="2019" name="bioRxiv">
        <title>The Genome of the Zebra Mussel, Dreissena polymorpha: A Resource for Invasive Species Research.</title>
        <authorList>
            <person name="McCartney M.A."/>
            <person name="Auch B."/>
            <person name="Kono T."/>
            <person name="Mallez S."/>
            <person name="Zhang Y."/>
            <person name="Obille A."/>
            <person name="Becker A."/>
            <person name="Abrahante J.E."/>
            <person name="Garbe J."/>
            <person name="Badalamenti J.P."/>
            <person name="Herman A."/>
            <person name="Mangelson H."/>
            <person name="Liachko I."/>
            <person name="Sullivan S."/>
            <person name="Sone E.D."/>
            <person name="Koren S."/>
            <person name="Silverstein K.A.T."/>
            <person name="Beckman K.B."/>
            <person name="Gohl D.M."/>
        </authorList>
    </citation>
    <scope>NUCLEOTIDE SEQUENCE</scope>
    <source>
        <strain evidence="5">Duluth1</strain>
        <tissue evidence="5">Whole animal</tissue>
    </source>
</reference>
<dbReference type="PANTHER" id="PTHR12268">
    <property type="entry name" value="E3 UBIQUITIN-PROTEIN LIGASE KCMF1"/>
    <property type="match status" value="1"/>
</dbReference>
<keyword evidence="6" id="KW-1185">Reference proteome</keyword>
<organism evidence="5 6">
    <name type="scientific">Dreissena polymorpha</name>
    <name type="common">Zebra mussel</name>
    <name type="synonym">Mytilus polymorpha</name>
    <dbReference type="NCBI Taxonomy" id="45954"/>
    <lineage>
        <taxon>Eukaryota</taxon>
        <taxon>Metazoa</taxon>
        <taxon>Spiralia</taxon>
        <taxon>Lophotrochozoa</taxon>
        <taxon>Mollusca</taxon>
        <taxon>Bivalvia</taxon>
        <taxon>Autobranchia</taxon>
        <taxon>Heteroconchia</taxon>
        <taxon>Euheterodonta</taxon>
        <taxon>Imparidentia</taxon>
        <taxon>Neoheterodontei</taxon>
        <taxon>Myida</taxon>
        <taxon>Dreissenoidea</taxon>
        <taxon>Dreissenidae</taxon>
        <taxon>Dreissena</taxon>
    </lineage>
</organism>
<evidence type="ECO:0000256" key="2">
    <source>
        <dbReference type="ARBA" id="ARBA00022490"/>
    </source>
</evidence>
<accession>A0A9D4I1S6</accession>
<gene>
    <name evidence="5" type="ORF">DPMN_045890</name>
</gene>
<proteinExistence type="predicted"/>
<dbReference type="SUPFAM" id="SSF46966">
    <property type="entry name" value="Spectrin repeat"/>
    <property type="match status" value="1"/>
</dbReference>
<evidence type="ECO:0000256" key="1">
    <source>
        <dbReference type="ARBA" id="ARBA00004496"/>
    </source>
</evidence>
<dbReference type="Gene3D" id="1.20.58.60">
    <property type="match status" value="1"/>
</dbReference>
<comment type="subcellular location">
    <subcellularLocation>
        <location evidence="1">Cytoplasm</location>
    </subcellularLocation>
</comment>
<dbReference type="GO" id="GO:0005886">
    <property type="term" value="C:plasma membrane"/>
    <property type="evidence" value="ECO:0007669"/>
    <property type="project" value="TreeGrafter"/>
</dbReference>
<dbReference type="EMBL" id="JAIWYP010000011">
    <property type="protein sequence ID" value="KAH3739241.1"/>
    <property type="molecule type" value="Genomic_DNA"/>
</dbReference>
<dbReference type="GO" id="GO:0045202">
    <property type="term" value="C:synapse"/>
    <property type="evidence" value="ECO:0007669"/>
    <property type="project" value="GOC"/>
</dbReference>
<dbReference type="PANTHER" id="PTHR12268:SF14">
    <property type="entry name" value="DYSTROPHIN-1"/>
    <property type="match status" value="1"/>
</dbReference>
<evidence type="ECO:0000313" key="5">
    <source>
        <dbReference type="EMBL" id="KAH3739241.1"/>
    </source>
</evidence>
<sequence>MSLISDDKPDWSDFNQSVAELSDWLKLLERMLKSQRVTVGDMEEIEELSNKQKVH</sequence>
<evidence type="ECO:0000313" key="6">
    <source>
        <dbReference type="Proteomes" id="UP000828390"/>
    </source>
</evidence>
<name>A0A9D4I1S6_DREPO</name>
<evidence type="ECO:0000256" key="4">
    <source>
        <dbReference type="ARBA" id="ARBA00023212"/>
    </source>
</evidence>